<dbReference type="GO" id="GO:0032259">
    <property type="term" value="P:methylation"/>
    <property type="evidence" value="ECO:0007669"/>
    <property type="project" value="UniProtKB-KW"/>
</dbReference>
<dbReference type="GO" id="GO:0008168">
    <property type="term" value="F:methyltransferase activity"/>
    <property type="evidence" value="ECO:0007669"/>
    <property type="project" value="UniProtKB-KW"/>
</dbReference>
<evidence type="ECO:0000256" key="5">
    <source>
        <dbReference type="ARBA" id="ARBA00022691"/>
    </source>
</evidence>
<dbReference type="EMBL" id="JAERRJ010000007">
    <property type="protein sequence ID" value="MBL1076433.1"/>
    <property type="molecule type" value="Genomic_DNA"/>
</dbReference>
<dbReference type="Pfam" id="PF04072">
    <property type="entry name" value="LCM"/>
    <property type="match status" value="1"/>
</dbReference>
<evidence type="ECO:0000313" key="8">
    <source>
        <dbReference type="Proteomes" id="UP000602198"/>
    </source>
</evidence>
<dbReference type="Proteomes" id="UP000602198">
    <property type="component" value="Unassembled WGS sequence"/>
</dbReference>
<evidence type="ECO:0000256" key="3">
    <source>
        <dbReference type="ARBA" id="ARBA00022603"/>
    </source>
</evidence>
<organism evidence="7 8">
    <name type="scientific">Nocardia acididurans</name>
    <dbReference type="NCBI Taxonomy" id="2802282"/>
    <lineage>
        <taxon>Bacteria</taxon>
        <taxon>Bacillati</taxon>
        <taxon>Actinomycetota</taxon>
        <taxon>Actinomycetes</taxon>
        <taxon>Mycobacteriales</taxon>
        <taxon>Nocardiaceae</taxon>
        <taxon>Nocardia</taxon>
    </lineage>
</organism>
<keyword evidence="4" id="KW-0808">Transferase</keyword>
<comment type="caution">
    <text evidence="7">The sequence shown here is derived from an EMBL/GenBank/DDBJ whole genome shotgun (WGS) entry which is preliminary data.</text>
</comment>
<dbReference type="PANTHER" id="PTHR43619">
    <property type="entry name" value="S-ADENOSYL-L-METHIONINE-DEPENDENT METHYLTRANSFERASE YKTD-RELATED"/>
    <property type="match status" value="1"/>
</dbReference>
<sequence>MTDPSLDILDVSDTAIWMAAYRAEESSRADALFRDPIAERLAGKLRAAVLSAKVAVPGSRSGWPPVVRTKLIDDLLARSFAAGCDRVINLAAGWDTRPYRLELPADLLWFEADLPRIVTAKNTALAADEPGCRLLRQPVNLTDPDACEAFVTAAVAGARQPLVITEGLLQYLEPAQVQTLSDILYIAGIDWWITDLWTPVMLRLVNRTMGRHLGDAQWAFAPSDGAGFFHGWTAADEESIFRAAARWRRSPRWLRPARALPAGVLRSGVVRLHRPE</sequence>
<keyword evidence="5 6" id="KW-0949">S-adenosyl-L-methionine</keyword>
<dbReference type="InterPro" id="IPR007213">
    <property type="entry name" value="Ppm1/Ppm2/Tcmp"/>
</dbReference>
<dbReference type="InterPro" id="IPR029063">
    <property type="entry name" value="SAM-dependent_MTases_sf"/>
</dbReference>
<evidence type="ECO:0000256" key="6">
    <source>
        <dbReference type="RuleBase" id="RU362030"/>
    </source>
</evidence>
<evidence type="ECO:0000256" key="2">
    <source>
        <dbReference type="ARBA" id="ARBA00008138"/>
    </source>
</evidence>
<protein>
    <recommendedName>
        <fullName evidence="6">S-adenosyl-L-methionine-dependent methyltransferase</fullName>
        <ecNumber evidence="6">2.1.1.-</ecNumber>
    </recommendedName>
</protein>
<dbReference type="PANTHER" id="PTHR43619:SF2">
    <property type="entry name" value="S-ADENOSYL-L-METHIONINE-DEPENDENT METHYLTRANSFERASES SUPERFAMILY PROTEIN"/>
    <property type="match status" value="1"/>
</dbReference>
<name>A0ABS1MB71_9NOCA</name>
<proteinExistence type="inferred from homology"/>
<evidence type="ECO:0000256" key="4">
    <source>
        <dbReference type="ARBA" id="ARBA00022679"/>
    </source>
</evidence>
<dbReference type="RefSeq" id="WP_201949026.1">
    <property type="nucleotide sequence ID" value="NZ_JAERRJ010000007.1"/>
</dbReference>
<dbReference type="NCBIfam" id="TIGR00027">
    <property type="entry name" value="mthyl_TIGR00027"/>
    <property type="match status" value="1"/>
</dbReference>
<comment type="similarity">
    <text evidence="2 6">Belongs to the UPF0677 family.</text>
</comment>
<dbReference type="EC" id="2.1.1.-" evidence="6"/>
<gene>
    <name evidence="7" type="ORF">JK358_18710</name>
</gene>
<evidence type="ECO:0000256" key="1">
    <source>
        <dbReference type="ARBA" id="ARBA00003907"/>
    </source>
</evidence>
<keyword evidence="3 6" id="KW-0489">Methyltransferase</keyword>
<dbReference type="InterPro" id="IPR011610">
    <property type="entry name" value="SAM_mthyl_Trfase_ML2640-like"/>
</dbReference>
<dbReference type="Gene3D" id="3.40.50.150">
    <property type="entry name" value="Vaccinia Virus protein VP39"/>
    <property type="match status" value="1"/>
</dbReference>
<evidence type="ECO:0000313" key="7">
    <source>
        <dbReference type="EMBL" id="MBL1076433.1"/>
    </source>
</evidence>
<dbReference type="SUPFAM" id="SSF53335">
    <property type="entry name" value="S-adenosyl-L-methionine-dependent methyltransferases"/>
    <property type="match status" value="1"/>
</dbReference>
<keyword evidence="8" id="KW-1185">Reference proteome</keyword>
<reference evidence="7 8" key="1">
    <citation type="submission" date="2021-01" db="EMBL/GenBank/DDBJ databases">
        <title>WGS of actinomycetes isolated from Thailand.</title>
        <authorList>
            <person name="Thawai C."/>
        </authorList>
    </citation>
    <scope>NUCLEOTIDE SEQUENCE [LARGE SCALE GENOMIC DNA]</scope>
    <source>
        <strain evidence="7 8">LPG 2</strain>
    </source>
</reference>
<accession>A0ABS1MB71</accession>
<comment type="function">
    <text evidence="1 6">Exhibits S-adenosyl-L-methionine-dependent methyltransferase activity.</text>
</comment>